<name>A0A7V3JAD7_UNCC3</name>
<accession>A0A7V3JAD7</accession>
<dbReference type="EMBL" id="DTGG01000121">
    <property type="protein sequence ID" value="HFZ09260.1"/>
    <property type="molecule type" value="Genomic_DNA"/>
</dbReference>
<comment type="caution">
    <text evidence="1">The sequence shown here is derived from an EMBL/GenBank/DDBJ whole genome shotgun (WGS) entry which is preliminary data.</text>
</comment>
<sequence>MPNPLTLSDAADLIDVSIQQIWLKGSEAESRLFEKYMNVETGVTDYYLKESSISGLGYAGRVVENAAITAQSPVQGFDKTYTQIQFGIVLSFTKPMWFFGIKKRNLERITNEARNACADLRELRCAERLDNAFSSSYTAEDISGNYSVTVTGGDGLPFCSSSHTREDGGSNWNNIVYDGSTYNMDWEYDALKAAHRTAALIRNPMGKPMNINLDTFVCARGYANHHRAVEMLGAMNKGWMPGTADRDSAGVPTYNIIALPWIMNHPSYWFMFDSRFKNERYGLQYKESQPIELEGPNIVFRTGEIQYKAKHLGLVKPSLINGGNPEMGDAQQAEISAAATTEREGLLKRVSNSLNTVYNLIIKTVSWTEMLQPVPTL</sequence>
<evidence type="ECO:0008006" key="2">
    <source>
        <dbReference type="Google" id="ProtNLM"/>
    </source>
</evidence>
<evidence type="ECO:0000313" key="1">
    <source>
        <dbReference type="EMBL" id="HFZ09260.1"/>
    </source>
</evidence>
<proteinExistence type="predicted"/>
<dbReference type="AlphaFoldDB" id="A0A7V3JAD7"/>
<reference evidence="1" key="1">
    <citation type="journal article" date="2020" name="mSystems">
        <title>Genome- and Community-Level Interaction Insights into Carbon Utilization and Element Cycling Functions of Hydrothermarchaeota in Hydrothermal Sediment.</title>
        <authorList>
            <person name="Zhou Z."/>
            <person name="Liu Y."/>
            <person name="Xu W."/>
            <person name="Pan J."/>
            <person name="Luo Z.H."/>
            <person name="Li M."/>
        </authorList>
    </citation>
    <scope>NUCLEOTIDE SEQUENCE [LARGE SCALE GENOMIC DNA]</scope>
    <source>
        <strain evidence="1">SpSt-757</strain>
    </source>
</reference>
<organism evidence="1">
    <name type="scientific">candidate division CPR3 bacterium</name>
    <dbReference type="NCBI Taxonomy" id="2268181"/>
    <lineage>
        <taxon>Bacteria</taxon>
        <taxon>Bacteria division CPR3</taxon>
    </lineage>
</organism>
<gene>
    <name evidence="1" type="ORF">ENV41_03925</name>
</gene>
<protein>
    <recommendedName>
        <fullName evidence="2">Major capsid protein</fullName>
    </recommendedName>
</protein>